<feature type="compositionally biased region" description="Basic and acidic residues" evidence="1">
    <location>
        <begin position="485"/>
        <end position="496"/>
    </location>
</feature>
<accession>A0A364MUE4</accession>
<feature type="compositionally biased region" description="Gly residues" evidence="1">
    <location>
        <begin position="506"/>
        <end position="519"/>
    </location>
</feature>
<keyword evidence="3" id="KW-1185">Reference proteome</keyword>
<reference evidence="3" key="1">
    <citation type="submission" date="2018-05" db="EMBL/GenBank/DDBJ databases">
        <title>Draft genome sequence of Stemphylium lycopersici strain CIDEFI 213.</title>
        <authorList>
            <person name="Medina R."/>
            <person name="Franco M.E.E."/>
            <person name="Lucentini C.G."/>
            <person name="Saparrat M.C.N."/>
            <person name="Balatti P.A."/>
        </authorList>
    </citation>
    <scope>NUCLEOTIDE SEQUENCE [LARGE SCALE GENOMIC DNA]</scope>
    <source>
        <strain evidence="3">CIDEFI 213</strain>
    </source>
</reference>
<dbReference type="Proteomes" id="UP000249619">
    <property type="component" value="Unassembled WGS sequence"/>
</dbReference>
<dbReference type="STRING" id="183478.A0A364MUE4"/>
<feature type="compositionally biased region" description="Gly residues" evidence="1">
    <location>
        <begin position="599"/>
        <end position="610"/>
    </location>
</feature>
<feature type="compositionally biased region" description="Basic and acidic residues" evidence="1">
    <location>
        <begin position="611"/>
        <end position="627"/>
    </location>
</feature>
<sequence length="627" mass="69708">MDPTAMSFEAKIAMALGGSSWQKLQGTKTEEPGNMIEKVAGGAVQEEEGGQNLQNVETGESGNMAGNVPEEVAQEQEDEYDDDDDDDDDDEILLMEEDAEVETEEARALREARERKLQKKTERFRSTIARDAGEVIETIPVEALNPVPHTIAWDSDPELLCCYNWQASTDGTNTIFVPGEPQKWQQRPLPHTLEPDSGYTAQDYNYARQPRNPYSPMFHALSVMKPRYNFHDVDILADRNNLRVLLEFAQGKSNGPFRLNVFLVFNTLVIVRRESRWWKRSDGNSCGFTFEKHFTKTADDMADATSHYRAIRYKMGPLNVVCRFEADAYDDGIVPDHLTPSEAEAVNGGLDIRPSFNYSAPIRVLQKGHIVPTAQMLELKTQAYHPEGTGTVQCQDQLWFGRTALLFTAPYEKATCTVKRIKKEDARERVRRWEQNQQGPLRKLVALLGKLRDVLRRERRPNRAVVLVRESKGGPILLRTMEERSHAVDRETRERFWPLGQQQNRGRGGGGGAGAGAGRAGFNAPRGRGQVGNGPVRGESSHPRGRGGFVPPPSRRGDHYSPRGRGALDAGSLSSPCGRAYDERGTSPSRSRRGRGRGGRGSGRGGGGGDRGGRNPDLGRLDPQPHP</sequence>
<dbReference type="AlphaFoldDB" id="A0A364MUE4"/>
<gene>
    <name evidence="2" type="ORF">DDE83_008009</name>
</gene>
<feature type="region of interest" description="Disordered" evidence="1">
    <location>
        <begin position="485"/>
        <end position="627"/>
    </location>
</feature>
<dbReference type="PANTHER" id="PTHR35179:SF1">
    <property type="entry name" value="INTEGRAL MEMBRANE PROTEIN"/>
    <property type="match status" value="1"/>
</dbReference>
<name>A0A364MUE4_STELY</name>
<comment type="caution">
    <text evidence="2">The sequence shown here is derived from an EMBL/GenBank/DDBJ whole genome shotgun (WGS) entry which is preliminary data.</text>
</comment>
<feature type="region of interest" description="Disordered" evidence="1">
    <location>
        <begin position="42"/>
        <end position="89"/>
    </location>
</feature>
<feature type="compositionally biased region" description="Acidic residues" evidence="1">
    <location>
        <begin position="72"/>
        <end position="89"/>
    </location>
</feature>
<evidence type="ECO:0000313" key="2">
    <source>
        <dbReference type="EMBL" id="RAR03998.1"/>
    </source>
</evidence>
<protein>
    <submittedName>
        <fullName evidence="2">Geranylgeranyl pyrophosphate synthetase</fullName>
    </submittedName>
</protein>
<evidence type="ECO:0000256" key="1">
    <source>
        <dbReference type="SAM" id="MobiDB-lite"/>
    </source>
</evidence>
<proteinExistence type="predicted"/>
<feature type="compositionally biased region" description="Polar residues" evidence="1">
    <location>
        <begin position="52"/>
        <end position="61"/>
    </location>
</feature>
<dbReference type="EMBL" id="QGDH01000166">
    <property type="protein sequence ID" value="RAR03998.1"/>
    <property type="molecule type" value="Genomic_DNA"/>
</dbReference>
<evidence type="ECO:0000313" key="3">
    <source>
        <dbReference type="Proteomes" id="UP000249619"/>
    </source>
</evidence>
<dbReference type="PANTHER" id="PTHR35179">
    <property type="entry name" value="PROTEIN CBG02620"/>
    <property type="match status" value="1"/>
</dbReference>
<organism evidence="2 3">
    <name type="scientific">Stemphylium lycopersici</name>
    <name type="common">Tomato gray leaf spot disease fungus</name>
    <name type="synonym">Thyrospora lycopersici</name>
    <dbReference type="NCBI Taxonomy" id="183478"/>
    <lineage>
        <taxon>Eukaryota</taxon>
        <taxon>Fungi</taxon>
        <taxon>Dikarya</taxon>
        <taxon>Ascomycota</taxon>
        <taxon>Pezizomycotina</taxon>
        <taxon>Dothideomycetes</taxon>
        <taxon>Pleosporomycetidae</taxon>
        <taxon>Pleosporales</taxon>
        <taxon>Pleosporineae</taxon>
        <taxon>Pleosporaceae</taxon>
        <taxon>Stemphylium</taxon>
    </lineage>
</organism>